<proteinExistence type="inferred from homology"/>
<evidence type="ECO:0000256" key="2">
    <source>
        <dbReference type="ARBA" id="ARBA00022723"/>
    </source>
</evidence>
<evidence type="ECO:0000313" key="8">
    <source>
        <dbReference type="Proteomes" id="UP000187406"/>
    </source>
</evidence>
<evidence type="ECO:0000259" key="6">
    <source>
        <dbReference type="PROSITE" id="PS51471"/>
    </source>
</evidence>
<dbReference type="GO" id="GO:0031418">
    <property type="term" value="F:L-ascorbic acid binding"/>
    <property type="evidence" value="ECO:0007669"/>
    <property type="project" value="UniProtKB-KW"/>
</dbReference>
<evidence type="ECO:0000256" key="4">
    <source>
        <dbReference type="ARBA" id="ARBA00023004"/>
    </source>
</evidence>
<dbReference type="PANTHER" id="PTHR47991">
    <property type="entry name" value="OXOGLUTARATE/IRON-DEPENDENT DIOXYGENASE"/>
    <property type="match status" value="1"/>
</dbReference>
<keyword evidence="5" id="KW-0560">Oxidoreductase</keyword>
<dbReference type="InterPro" id="IPR044861">
    <property type="entry name" value="IPNS-like_FE2OG_OXY"/>
</dbReference>
<dbReference type="InterPro" id="IPR005123">
    <property type="entry name" value="Oxoglu/Fe-dep_dioxygenase_dom"/>
</dbReference>
<dbReference type="Pfam" id="PF03171">
    <property type="entry name" value="2OG-FeII_Oxy"/>
    <property type="match status" value="1"/>
</dbReference>
<dbReference type="Gene3D" id="2.60.120.330">
    <property type="entry name" value="B-lactam Antibiotic, Isopenicillin N Synthase, Chain"/>
    <property type="match status" value="1"/>
</dbReference>
<feature type="domain" description="Fe2OG dioxygenase" evidence="6">
    <location>
        <begin position="271"/>
        <end position="370"/>
    </location>
</feature>
<evidence type="ECO:0000256" key="5">
    <source>
        <dbReference type="RuleBase" id="RU003682"/>
    </source>
</evidence>
<keyword evidence="4 5" id="KW-0408">Iron</keyword>
<accession>A0A1Q3CHI4</accession>
<evidence type="ECO:0000256" key="1">
    <source>
        <dbReference type="ARBA" id="ARBA00008056"/>
    </source>
</evidence>
<reference evidence="8" key="1">
    <citation type="submission" date="2016-04" db="EMBL/GenBank/DDBJ databases">
        <title>Cephalotus genome sequencing.</title>
        <authorList>
            <person name="Fukushima K."/>
            <person name="Hasebe M."/>
            <person name="Fang X."/>
        </authorList>
    </citation>
    <scope>NUCLEOTIDE SEQUENCE [LARGE SCALE GENOMIC DNA]</scope>
    <source>
        <strain evidence="8">cv. St1</strain>
    </source>
</reference>
<keyword evidence="3" id="KW-0847">Vitamin C</keyword>
<organism evidence="7 8">
    <name type="scientific">Cephalotus follicularis</name>
    <name type="common">Albany pitcher plant</name>
    <dbReference type="NCBI Taxonomy" id="3775"/>
    <lineage>
        <taxon>Eukaryota</taxon>
        <taxon>Viridiplantae</taxon>
        <taxon>Streptophyta</taxon>
        <taxon>Embryophyta</taxon>
        <taxon>Tracheophyta</taxon>
        <taxon>Spermatophyta</taxon>
        <taxon>Magnoliopsida</taxon>
        <taxon>eudicotyledons</taxon>
        <taxon>Gunneridae</taxon>
        <taxon>Pentapetalae</taxon>
        <taxon>rosids</taxon>
        <taxon>fabids</taxon>
        <taxon>Oxalidales</taxon>
        <taxon>Cephalotaceae</taxon>
        <taxon>Cephalotus</taxon>
    </lineage>
</organism>
<dbReference type="OrthoDB" id="288590at2759"/>
<comment type="similarity">
    <text evidence="1 5">Belongs to the iron/ascorbate-dependent oxidoreductase family.</text>
</comment>
<dbReference type="InterPro" id="IPR027443">
    <property type="entry name" value="IPNS-like_sf"/>
</dbReference>
<dbReference type="PROSITE" id="PS51471">
    <property type="entry name" value="FE2OG_OXY"/>
    <property type="match status" value="1"/>
</dbReference>
<dbReference type="InterPro" id="IPR050295">
    <property type="entry name" value="Plant_2OG-oxidoreductases"/>
</dbReference>
<protein>
    <submittedName>
        <fullName evidence="7">2OG-FeII_Oxy domain-containing protein/DIOX_N domain-containing protein</fullName>
    </submittedName>
</protein>
<evidence type="ECO:0000313" key="7">
    <source>
        <dbReference type="EMBL" id="GAV79706.1"/>
    </source>
</evidence>
<name>A0A1Q3CHI4_CEPFO</name>
<dbReference type="GO" id="GO:0016491">
    <property type="term" value="F:oxidoreductase activity"/>
    <property type="evidence" value="ECO:0007669"/>
    <property type="project" value="UniProtKB-KW"/>
</dbReference>
<sequence length="424" mass="47422">MQTRICRRVYEESWVMLIGCKLPSNNDISPNADNLVTPFIIELSGHYLSVSIHLSLSLFSMAATASLVPSLATHSPTKMRYVKSLAEYPGLTSIPSTYTYTTTATDHATSDPEECSIPIIDFSLLVSGTPHQRSKIIHDLGKACQEWGFFMVINHGLQESMMKAMMEVCKSFFDLTEEEKQEFEGKHVWDPIRCGTSFNTSVEQVFFWRDFLRVRVHPEFHSPNKPAEFSKISLEYCKKIREVVSELLEGISESLGLEACYINKAMSLETGIQTLIANLYPPCPQPDHAMGMPPHSDHGLLTVLSQNGIDGLQIQHKGKWIKVNAIPNSFLVNTGDHLEILSNGKYKSVLHRAVVNDNATRISLGIVHGPSLETIVSPAPELLNIENHPPAYLGMKYREYLLLQLSSHLDGKSGLDRVRVVNTE</sequence>
<dbReference type="Pfam" id="PF14226">
    <property type="entry name" value="DIOX_N"/>
    <property type="match status" value="1"/>
</dbReference>
<dbReference type="InterPro" id="IPR026992">
    <property type="entry name" value="DIOX_N"/>
</dbReference>
<dbReference type="InParanoid" id="A0A1Q3CHI4"/>
<gene>
    <name evidence="7" type="ORF">CFOL_v3_23169</name>
</gene>
<dbReference type="EMBL" id="BDDD01002024">
    <property type="protein sequence ID" value="GAV79706.1"/>
    <property type="molecule type" value="Genomic_DNA"/>
</dbReference>
<evidence type="ECO:0000256" key="3">
    <source>
        <dbReference type="ARBA" id="ARBA00022896"/>
    </source>
</evidence>
<keyword evidence="2 5" id="KW-0479">Metal-binding</keyword>
<dbReference type="SUPFAM" id="SSF51197">
    <property type="entry name" value="Clavaminate synthase-like"/>
    <property type="match status" value="1"/>
</dbReference>
<keyword evidence="8" id="KW-1185">Reference proteome</keyword>
<dbReference type="Proteomes" id="UP000187406">
    <property type="component" value="Unassembled WGS sequence"/>
</dbReference>
<dbReference type="STRING" id="3775.A0A1Q3CHI4"/>
<comment type="caution">
    <text evidence="7">The sequence shown here is derived from an EMBL/GenBank/DDBJ whole genome shotgun (WGS) entry which is preliminary data.</text>
</comment>
<dbReference type="FunFam" id="2.60.120.330:FF:000134">
    <property type="entry name" value="Uncharacterized protein"/>
    <property type="match status" value="1"/>
</dbReference>
<dbReference type="AlphaFoldDB" id="A0A1Q3CHI4"/>
<dbReference type="GO" id="GO:0046872">
    <property type="term" value="F:metal ion binding"/>
    <property type="evidence" value="ECO:0007669"/>
    <property type="project" value="UniProtKB-KW"/>
</dbReference>